<dbReference type="Proteomes" id="UP000025227">
    <property type="component" value="Unplaced"/>
</dbReference>
<dbReference type="AlphaFoldDB" id="A0A7I4YN18"/>
<dbReference type="OrthoDB" id="5818039at2759"/>
<evidence type="ECO:0000313" key="2">
    <source>
        <dbReference type="Proteomes" id="UP000025227"/>
    </source>
</evidence>
<sequence length="229" mass="25129">MAALGRVVLGRLPKSEGRSRLLERRKTKIAICAVNATSWLASSNLRYVLSSETCVENLMVQAMKIKYDVIGLSKTRRHRLLHAVLEIAEALFLRACDSKGAGGVDFLIPTLLGMNSFSFFSVFLFGLRCLCTNIKLRWRGVKSASYGSGEALRREPCLLKITVGDFNAMNGLGERLTSSTLGLKKSNGMSGMKGRSSCRPTPSMAPHNSRSPLIRCGRDSHLADHLIIK</sequence>
<accession>A0A7I4YN18</accession>
<proteinExistence type="predicted"/>
<keyword evidence="2" id="KW-1185">Reference proteome</keyword>
<evidence type="ECO:0000313" key="3">
    <source>
        <dbReference type="WBParaSite" id="HCON_00115090-00001"/>
    </source>
</evidence>
<feature type="region of interest" description="Disordered" evidence="1">
    <location>
        <begin position="187"/>
        <end position="210"/>
    </location>
</feature>
<name>A0A7I4YN18_HAECO</name>
<protein>
    <submittedName>
        <fullName evidence="3">Endo/exonuclease/phosphatase domain-containing protein</fullName>
    </submittedName>
</protein>
<evidence type="ECO:0000256" key="1">
    <source>
        <dbReference type="SAM" id="MobiDB-lite"/>
    </source>
</evidence>
<organism evidence="2 3">
    <name type="scientific">Haemonchus contortus</name>
    <name type="common">Barber pole worm</name>
    <dbReference type="NCBI Taxonomy" id="6289"/>
    <lineage>
        <taxon>Eukaryota</taxon>
        <taxon>Metazoa</taxon>
        <taxon>Ecdysozoa</taxon>
        <taxon>Nematoda</taxon>
        <taxon>Chromadorea</taxon>
        <taxon>Rhabditida</taxon>
        <taxon>Rhabditina</taxon>
        <taxon>Rhabditomorpha</taxon>
        <taxon>Strongyloidea</taxon>
        <taxon>Trichostrongylidae</taxon>
        <taxon>Haemonchus</taxon>
    </lineage>
</organism>
<reference evidence="3" key="1">
    <citation type="submission" date="2020-12" db="UniProtKB">
        <authorList>
            <consortium name="WormBaseParasite"/>
        </authorList>
    </citation>
    <scope>IDENTIFICATION</scope>
    <source>
        <strain evidence="3">MHco3</strain>
    </source>
</reference>
<dbReference type="WBParaSite" id="HCON_00115090-00001">
    <property type="protein sequence ID" value="HCON_00115090-00001"/>
    <property type="gene ID" value="HCON_00115090"/>
</dbReference>